<dbReference type="Proteomes" id="UP000621500">
    <property type="component" value="Unassembled WGS sequence"/>
</dbReference>
<accession>A0ABQ4F427</accession>
<evidence type="ECO:0000256" key="1">
    <source>
        <dbReference type="SAM" id="MobiDB-lite"/>
    </source>
</evidence>
<proteinExistence type="predicted"/>
<name>A0ABQ4F427_9ACTN</name>
<organism evidence="2 3">
    <name type="scientific">Plantactinospora mayteni</name>
    <dbReference type="NCBI Taxonomy" id="566021"/>
    <lineage>
        <taxon>Bacteria</taxon>
        <taxon>Bacillati</taxon>
        <taxon>Actinomycetota</taxon>
        <taxon>Actinomycetes</taxon>
        <taxon>Micromonosporales</taxon>
        <taxon>Micromonosporaceae</taxon>
        <taxon>Plantactinospora</taxon>
    </lineage>
</organism>
<sequence length="184" mass="19490">MILRVGGLASQSARCDVFAVGPVMTPTRRRDRERLIGVLIPTPLPDRPRPGPEPIPELPASRSPTAASPDEVLIGMARPDRSGRMTERGLLGALRWPPGHRLDIHPHSGMLVVASAPAGQHVVGSRAELPLPASARQMCAIVPGQPLLLAALVAHDLLVIHPASTVTRLLADLHARAIGGRRVG</sequence>
<protein>
    <submittedName>
        <fullName evidence="2">Uncharacterized protein</fullName>
    </submittedName>
</protein>
<comment type="caution">
    <text evidence="2">The sequence shown here is derived from an EMBL/GenBank/DDBJ whole genome shotgun (WGS) entry which is preliminary data.</text>
</comment>
<evidence type="ECO:0000313" key="2">
    <source>
        <dbReference type="EMBL" id="GIH01664.1"/>
    </source>
</evidence>
<reference evidence="2 3" key="1">
    <citation type="submission" date="2021-01" db="EMBL/GenBank/DDBJ databases">
        <title>Whole genome shotgun sequence of Plantactinospora mayteni NBRC 109088.</title>
        <authorList>
            <person name="Komaki H."/>
            <person name="Tamura T."/>
        </authorList>
    </citation>
    <scope>NUCLEOTIDE SEQUENCE [LARGE SCALE GENOMIC DNA]</scope>
    <source>
        <strain evidence="2 3">NBRC 109088</strain>
    </source>
</reference>
<evidence type="ECO:0000313" key="3">
    <source>
        <dbReference type="Proteomes" id="UP000621500"/>
    </source>
</evidence>
<gene>
    <name evidence="2" type="ORF">Pma05_82360</name>
</gene>
<feature type="region of interest" description="Disordered" evidence="1">
    <location>
        <begin position="40"/>
        <end position="68"/>
    </location>
</feature>
<keyword evidence="3" id="KW-1185">Reference proteome</keyword>
<dbReference type="EMBL" id="BONX01000080">
    <property type="protein sequence ID" value="GIH01664.1"/>
    <property type="molecule type" value="Genomic_DNA"/>
</dbReference>